<dbReference type="Proteomes" id="UP000196258">
    <property type="component" value="Unassembled WGS sequence"/>
</dbReference>
<dbReference type="PANTHER" id="PTHR37422:SF17">
    <property type="entry name" value="O-ANTIGEN LIGASE"/>
    <property type="match status" value="1"/>
</dbReference>
<reference evidence="8" key="1">
    <citation type="submission" date="2017-04" db="EMBL/GenBank/DDBJ databases">
        <title>Function of individual gut microbiota members based on whole genome sequencing of pure cultures obtained from chicken caecum.</title>
        <authorList>
            <person name="Medvecky M."/>
            <person name="Cejkova D."/>
            <person name="Polansky O."/>
            <person name="Karasova D."/>
            <person name="Kubasova T."/>
            <person name="Cizek A."/>
            <person name="Rychlik I."/>
        </authorList>
    </citation>
    <scope>NUCLEOTIDE SEQUENCE [LARGE SCALE GENOMIC DNA]</scope>
    <source>
        <strain evidence="8">An149</strain>
    </source>
</reference>
<feature type="transmembrane region" description="Helical" evidence="5">
    <location>
        <begin position="397"/>
        <end position="417"/>
    </location>
</feature>
<dbReference type="InterPro" id="IPR007016">
    <property type="entry name" value="O-antigen_ligase-rel_domated"/>
</dbReference>
<dbReference type="Pfam" id="PF04932">
    <property type="entry name" value="Wzy_C"/>
    <property type="match status" value="1"/>
</dbReference>
<dbReference type="EMBL" id="NFLB01000007">
    <property type="protein sequence ID" value="OUQ05136.1"/>
    <property type="molecule type" value="Genomic_DNA"/>
</dbReference>
<evidence type="ECO:0000256" key="1">
    <source>
        <dbReference type="ARBA" id="ARBA00004141"/>
    </source>
</evidence>
<dbReference type="GO" id="GO:0016020">
    <property type="term" value="C:membrane"/>
    <property type="evidence" value="ECO:0007669"/>
    <property type="project" value="UniProtKB-SubCell"/>
</dbReference>
<feature type="transmembrane region" description="Helical" evidence="5">
    <location>
        <begin position="211"/>
        <end position="227"/>
    </location>
</feature>
<feature type="domain" description="O-antigen ligase-related" evidence="6">
    <location>
        <begin position="198"/>
        <end position="376"/>
    </location>
</feature>
<evidence type="ECO:0000256" key="4">
    <source>
        <dbReference type="ARBA" id="ARBA00023136"/>
    </source>
</evidence>
<evidence type="ECO:0000313" key="8">
    <source>
        <dbReference type="Proteomes" id="UP000196258"/>
    </source>
</evidence>
<keyword evidence="3 5" id="KW-1133">Transmembrane helix</keyword>
<protein>
    <recommendedName>
        <fullName evidence="6">O-antigen ligase-related domain-containing protein</fullName>
    </recommendedName>
</protein>
<feature type="transmembrane region" description="Helical" evidence="5">
    <location>
        <begin position="189"/>
        <end position="205"/>
    </location>
</feature>
<sequence>MFFNRKYYKLCFIVYMFINTLALGYLGVGVNYMFVPLLIWAILIIGYDLYKGEFKLRSNYNILMVMQGIILLIATFLNNYSDFNSYVIALMQMVIYVLIFGNRASMNKNDIIDEVKLIIPLVNVLVGVASFVSICMYVIDFSDVANGWNLGMVGSRLCGVYFNSNPAAFLACITIVLALIAIRQKFKYKFWYLINIGIQIVYILLTKCRAALIILIVMVLMIIYYFLIRRKVYATYKKILFIVSLSCIIAFLSIFGQQITKIVPMFQGFTTEETSRFQIGKLEEAMHLLVSGNREDFNKGLTIIDDVSNGRISLTKTAFEVWKTKPLIGVGANNFKKIGSQETDILEYWAVQVVHSHNVFLEALVATGLVGFVLFVIFFIKCVLMCFNVLKRSHGKAVYFIIQMFVVIVLSEFIGSLSDYGVFYIYSLSATLAWCFLGYLFVYQNLINAGKEDETV</sequence>
<keyword evidence="2 5" id="KW-0812">Transmembrane</keyword>
<feature type="transmembrane region" description="Helical" evidence="5">
    <location>
        <begin position="363"/>
        <end position="390"/>
    </location>
</feature>
<keyword evidence="4 5" id="KW-0472">Membrane</keyword>
<proteinExistence type="predicted"/>
<comment type="subcellular location">
    <subcellularLocation>
        <location evidence="1">Membrane</location>
        <topology evidence="1">Multi-pass membrane protein</topology>
    </subcellularLocation>
</comment>
<feature type="transmembrane region" description="Helical" evidence="5">
    <location>
        <begin position="62"/>
        <end position="80"/>
    </location>
</feature>
<feature type="transmembrane region" description="Helical" evidence="5">
    <location>
        <begin position="32"/>
        <end position="50"/>
    </location>
</feature>
<evidence type="ECO:0000256" key="5">
    <source>
        <dbReference type="SAM" id="Phobius"/>
    </source>
</evidence>
<evidence type="ECO:0000259" key="6">
    <source>
        <dbReference type="Pfam" id="PF04932"/>
    </source>
</evidence>
<feature type="transmembrane region" description="Helical" evidence="5">
    <location>
        <begin position="117"/>
        <end position="139"/>
    </location>
</feature>
<feature type="transmembrane region" description="Helical" evidence="5">
    <location>
        <begin position="159"/>
        <end position="182"/>
    </location>
</feature>
<organism evidence="7 8">
    <name type="scientific">Thomasclavelia spiroformis</name>
    <dbReference type="NCBI Taxonomy" id="29348"/>
    <lineage>
        <taxon>Bacteria</taxon>
        <taxon>Bacillati</taxon>
        <taxon>Bacillota</taxon>
        <taxon>Erysipelotrichia</taxon>
        <taxon>Erysipelotrichales</taxon>
        <taxon>Coprobacillaceae</taxon>
        <taxon>Thomasclavelia</taxon>
    </lineage>
</organism>
<dbReference type="PANTHER" id="PTHR37422">
    <property type="entry name" value="TEICHURONIC ACID BIOSYNTHESIS PROTEIN TUAE"/>
    <property type="match status" value="1"/>
</dbReference>
<gene>
    <name evidence="7" type="ORF">B5E91_07390</name>
</gene>
<evidence type="ECO:0000256" key="2">
    <source>
        <dbReference type="ARBA" id="ARBA00022692"/>
    </source>
</evidence>
<dbReference type="AlphaFoldDB" id="A0A1Y4QHA5"/>
<evidence type="ECO:0000313" key="7">
    <source>
        <dbReference type="EMBL" id="OUQ05136.1"/>
    </source>
</evidence>
<comment type="caution">
    <text evidence="7">The sequence shown here is derived from an EMBL/GenBank/DDBJ whole genome shotgun (WGS) entry which is preliminary data.</text>
</comment>
<accession>A0A1Y4QHA5</accession>
<evidence type="ECO:0000256" key="3">
    <source>
        <dbReference type="ARBA" id="ARBA00022989"/>
    </source>
</evidence>
<dbReference type="InterPro" id="IPR051533">
    <property type="entry name" value="WaaL-like"/>
</dbReference>
<feature type="transmembrane region" description="Helical" evidence="5">
    <location>
        <begin position="239"/>
        <end position="259"/>
    </location>
</feature>
<feature type="transmembrane region" description="Helical" evidence="5">
    <location>
        <begin position="86"/>
        <end position="105"/>
    </location>
</feature>
<dbReference type="RefSeq" id="WP_087256484.1">
    <property type="nucleotide sequence ID" value="NZ_CAMMFM010000003.1"/>
</dbReference>
<feature type="transmembrane region" description="Helical" evidence="5">
    <location>
        <begin position="7"/>
        <end position="26"/>
    </location>
</feature>
<name>A0A1Y4QHA5_9FIRM</name>
<feature type="transmembrane region" description="Helical" evidence="5">
    <location>
        <begin position="423"/>
        <end position="442"/>
    </location>
</feature>